<dbReference type="RefSeq" id="WP_244804137.1">
    <property type="nucleotide sequence ID" value="NZ_JALIEA010000012.1"/>
</dbReference>
<name>A0A9X1WIX4_9CORY</name>
<protein>
    <submittedName>
        <fullName evidence="1">Uncharacterized protein</fullName>
    </submittedName>
</protein>
<reference evidence="1" key="1">
    <citation type="submission" date="2022-04" db="EMBL/GenBank/DDBJ databases">
        <title>Corynebacterium kalidii LD5P10.</title>
        <authorList>
            <person name="Sun J.Q."/>
        </authorList>
    </citation>
    <scope>NUCLEOTIDE SEQUENCE</scope>
    <source>
        <strain evidence="1">LD5P10</strain>
    </source>
</reference>
<sequence>MMFRSFIDDAAVFPPGLASLPDAVAKHLENRTLPAAEFTGPLVVPLADVAEASALADSAALDLSAVVPPGGLADVVVLLDSLPSTTRLAAVEVKVDPTTGSGTAVDTQLAAAASFAATHGDLAVWVELPFDLVDSARTAWMRDHGLGLKFRTGGVTRSLYPSPAELLAVLHTAVHADLPFKLTAGLHRALRYREQPAGETLDHFGFLNIAAAVVALRAGDPDRAEILLGSDDGGEVLRTVQAGTGWRESFTSFGACSTLEPLTTLSELGGVGDHVLEGLTEPESSHN</sequence>
<dbReference type="AlphaFoldDB" id="A0A9X1WIX4"/>
<proteinExistence type="predicted"/>
<accession>A0A9X1WIX4</accession>
<gene>
    <name evidence="1" type="ORF">MUN33_06745</name>
</gene>
<evidence type="ECO:0000313" key="1">
    <source>
        <dbReference type="EMBL" id="MCJ7858412.1"/>
    </source>
</evidence>
<evidence type="ECO:0000313" key="2">
    <source>
        <dbReference type="Proteomes" id="UP001139207"/>
    </source>
</evidence>
<organism evidence="1 2">
    <name type="scientific">Corynebacterium kalidii</name>
    <dbReference type="NCBI Taxonomy" id="2931982"/>
    <lineage>
        <taxon>Bacteria</taxon>
        <taxon>Bacillati</taxon>
        <taxon>Actinomycetota</taxon>
        <taxon>Actinomycetes</taxon>
        <taxon>Mycobacteriales</taxon>
        <taxon>Corynebacteriaceae</taxon>
        <taxon>Corynebacterium</taxon>
    </lineage>
</organism>
<dbReference type="Proteomes" id="UP001139207">
    <property type="component" value="Unassembled WGS sequence"/>
</dbReference>
<keyword evidence="2" id="KW-1185">Reference proteome</keyword>
<comment type="caution">
    <text evidence="1">The sequence shown here is derived from an EMBL/GenBank/DDBJ whole genome shotgun (WGS) entry which is preliminary data.</text>
</comment>
<dbReference type="EMBL" id="JALIEA010000012">
    <property type="protein sequence ID" value="MCJ7858412.1"/>
    <property type="molecule type" value="Genomic_DNA"/>
</dbReference>